<protein>
    <recommendedName>
        <fullName evidence="10">Sulfate exporter family transporter</fullName>
    </recommendedName>
</protein>
<feature type="transmembrane region" description="Helical" evidence="7">
    <location>
        <begin position="379"/>
        <end position="401"/>
    </location>
</feature>
<evidence type="ECO:0008006" key="10">
    <source>
        <dbReference type="Google" id="ProtNLM"/>
    </source>
</evidence>
<dbReference type="EMBL" id="LR593887">
    <property type="protein sequence ID" value="VTS07402.1"/>
    <property type="molecule type" value="Genomic_DNA"/>
</dbReference>
<accession>A0A6C2YVY1</accession>
<evidence type="ECO:0000256" key="7">
    <source>
        <dbReference type="SAM" id="Phobius"/>
    </source>
</evidence>
<dbReference type="Pfam" id="PF03601">
    <property type="entry name" value="Cons_hypoth698"/>
    <property type="match status" value="1"/>
</dbReference>
<feature type="transmembrane region" description="Helical" evidence="7">
    <location>
        <begin position="338"/>
        <end position="359"/>
    </location>
</feature>
<keyword evidence="4 7" id="KW-0812">Transmembrane</keyword>
<feature type="transmembrane region" description="Helical" evidence="7">
    <location>
        <begin position="90"/>
        <end position="114"/>
    </location>
</feature>
<dbReference type="RefSeq" id="WP_162660032.1">
    <property type="nucleotide sequence ID" value="NZ_LR593887.1"/>
</dbReference>
<evidence type="ECO:0000313" key="8">
    <source>
        <dbReference type="EMBL" id="VIP05022.1"/>
    </source>
</evidence>
<keyword evidence="9" id="KW-1185">Reference proteome</keyword>
<proteinExistence type="inferred from homology"/>
<feature type="transmembrane region" description="Helical" evidence="7">
    <location>
        <begin position="189"/>
        <end position="213"/>
    </location>
</feature>
<keyword evidence="3" id="KW-1003">Cell membrane</keyword>
<comment type="subcellular location">
    <subcellularLocation>
        <location evidence="1">Cell membrane</location>
        <topology evidence="1">Multi-pass membrane protein</topology>
    </subcellularLocation>
</comment>
<evidence type="ECO:0000256" key="3">
    <source>
        <dbReference type="ARBA" id="ARBA00022475"/>
    </source>
</evidence>
<evidence type="ECO:0000256" key="5">
    <source>
        <dbReference type="ARBA" id="ARBA00022989"/>
    </source>
</evidence>
<feature type="transmembrane region" description="Helical" evidence="7">
    <location>
        <begin position="225"/>
        <end position="248"/>
    </location>
</feature>
<dbReference type="KEGG" id="tim:GMBLW1_41710"/>
<feature type="transmembrane region" description="Helical" evidence="7">
    <location>
        <begin position="12"/>
        <end position="37"/>
    </location>
</feature>
<dbReference type="PANTHER" id="PTHR30106:SF1">
    <property type="entry name" value="UPF0324 MEMBRANE PROTEIN FN0533"/>
    <property type="match status" value="1"/>
</dbReference>
<feature type="transmembrane region" description="Helical" evidence="7">
    <location>
        <begin position="422"/>
        <end position="442"/>
    </location>
</feature>
<evidence type="ECO:0000256" key="6">
    <source>
        <dbReference type="ARBA" id="ARBA00023136"/>
    </source>
</evidence>
<dbReference type="EMBL" id="LR586016">
    <property type="protein sequence ID" value="VIP05022.1"/>
    <property type="molecule type" value="Genomic_DNA"/>
</dbReference>
<evidence type="ECO:0000256" key="2">
    <source>
        <dbReference type="ARBA" id="ARBA00007977"/>
    </source>
</evidence>
<gene>
    <name evidence="8" type="ORF">GMBLW1_41710</name>
</gene>
<feature type="transmembrane region" description="Helical" evidence="7">
    <location>
        <begin position="448"/>
        <end position="472"/>
    </location>
</feature>
<dbReference type="InterPro" id="IPR018383">
    <property type="entry name" value="UPF0324_pro"/>
</dbReference>
<organism evidence="8">
    <name type="scientific">Tuwongella immobilis</name>
    <dbReference type="NCBI Taxonomy" id="692036"/>
    <lineage>
        <taxon>Bacteria</taxon>
        <taxon>Pseudomonadati</taxon>
        <taxon>Planctomycetota</taxon>
        <taxon>Planctomycetia</taxon>
        <taxon>Gemmatales</taxon>
        <taxon>Gemmataceae</taxon>
        <taxon>Tuwongella</taxon>
    </lineage>
</organism>
<keyword evidence="6 7" id="KW-0472">Membrane</keyword>
<feature type="transmembrane region" description="Helical" evidence="7">
    <location>
        <begin position="57"/>
        <end position="78"/>
    </location>
</feature>
<name>A0A6C2YVY1_9BACT</name>
<keyword evidence="5 7" id="KW-1133">Transmembrane helix</keyword>
<reference evidence="8" key="1">
    <citation type="submission" date="2019-04" db="EMBL/GenBank/DDBJ databases">
        <authorList>
            <consortium name="Science for Life Laboratories"/>
        </authorList>
    </citation>
    <scope>NUCLEOTIDE SEQUENCE</scope>
    <source>
        <strain evidence="8">MBLW1</strain>
    </source>
</reference>
<feature type="transmembrane region" description="Helical" evidence="7">
    <location>
        <begin position="134"/>
        <end position="153"/>
    </location>
</feature>
<evidence type="ECO:0000256" key="1">
    <source>
        <dbReference type="ARBA" id="ARBA00004651"/>
    </source>
</evidence>
<evidence type="ECO:0000256" key="4">
    <source>
        <dbReference type="ARBA" id="ARBA00022692"/>
    </source>
</evidence>
<comment type="similarity">
    <text evidence="2">Belongs to the UPF0324 family.</text>
</comment>
<feature type="transmembrane region" description="Helical" evidence="7">
    <location>
        <begin position="254"/>
        <end position="276"/>
    </location>
</feature>
<sequence>MIRGFRNEDGAAVLVGLLLSGLGMLSLAGIDPFGWVIAAKTWTDPSLALQPANPKSYAISAPISLGLTFVFLLGLFIAATKWAGESARSFALRFPVVFALTYGAWTLGQWAYLAATPDKLPKGVTWTMGLTGEAGYLLALLLGLLIGNFLPGFTRWLAPASRSELFIKTAVVLYGAVLGVKAATETGRASAILFRGIAAIIEAYLIYWALVYWIARSWFKFSREWAAPLASGISICGVSAAITTGAAIRARPVVPVMVSSLVVVFAVVEMLLLPWMARVMLPDQPMVAAAWMGLAVKTDGAAIASGSITEGFFLADAASKGIHYEADWMKNTTTTVKVFIDVFIGIWALVLAFVWSRFIDRKDDGSGPTKLPWAEMWARFPKFVLGYFLTFGVVLTLGLLLPELRADLNKATGESTDQFRRILFSLTFFSIGLAANFRRLWAEGLGKLALVYVVCLFGFIIWIGLAISWLFFAGMLPPITQPGA</sequence>
<dbReference type="InParanoid" id="A0A6C2YVY1"/>
<dbReference type="PANTHER" id="PTHR30106">
    <property type="entry name" value="INNER MEMBRANE PROTEIN YEIH-RELATED"/>
    <property type="match status" value="1"/>
</dbReference>
<dbReference type="Proteomes" id="UP000464378">
    <property type="component" value="Chromosome"/>
</dbReference>
<dbReference type="AlphaFoldDB" id="A0A6C2YVY1"/>
<dbReference type="GO" id="GO:0005886">
    <property type="term" value="C:plasma membrane"/>
    <property type="evidence" value="ECO:0007669"/>
    <property type="project" value="UniProtKB-SubCell"/>
</dbReference>
<evidence type="ECO:0000313" key="9">
    <source>
        <dbReference type="Proteomes" id="UP000464378"/>
    </source>
</evidence>